<dbReference type="RefSeq" id="WP_118335902.1">
    <property type="nucleotide sequence ID" value="NZ_AP025567.1"/>
</dbReference>
<reference evidence="1 2" key="1">
    <citation type="submission" date="2018-08" db="EMBL/GenBank/DDBJ databases">
        <title>A genome reference for cultivated species of the human gut microbiota.</title>
        <authorList>
            <person name="Zou Y."/>
            <person name="Xue W."/>
            <person name="Luo G."/>
        </authorList>
    </citation>
    <scope>NUCLEOTIDE SEQUENCE [LARGE SCALE GENOMIC DNA]</scope>
    <source>
        <strain evidence="1 2">AM07-24</strain>
    </source>
</reference>
<dbReference type="PANTHER" id="PTHR34071">
    <property type="entry name" value="5-NITROIMIDAZOLE ANTIBIOTICS RESISTANCE PROTEIN, NIMA-FAMILY-RELATED PROTEIN-RELATED"/>
    <property type="match status" value="1"/>
</dbReference>
<dbReference type="InterPro" id="IPR024747">
    <property type="entry name" value="Pyridox_Oxase-rel"/>
</dbReference>
<organism evidence="1 2">
    <name type="scientific">Emergencia timonensis</name>
    <dbReference type="NCBI Taxonomy" id="1776384"/>
    <lineage>
        <taxon>Bacteria</taxon>
        <taxon>Bacillati</taxon>
        <taxon>Bacillota</taxon>
        <taxon>Clostridia</taxon>
        <taxon>Peptostreptococcales</taxon>
        <taxon>Anaerovoracaceae</taxon>
        <taxon>Emergencia</taxon>
    </lineage>
</organism>
<accession>A0A415E1J0</accession>
<dbReference type="OrthoDB" id="9794935at2"/>
<evidence type="ECO:0000313" key="1">
    <source>
        <dbReference type="EMBL" id="RHJ87497.1"/>
    </source>
</evidence>
<evidence type="ECO:0000313" key="2">
    <source>
        <dbReference type="Proteomes" id="UP000284841"/>
    </source>
</evidence>
<keyword evidence="2" id="KW-1185">Reference proteome</keyword>
<dbReference type="PANTHER" id="PTHR34071:SF2">
    <property type="entry name" value="FLAVIN-NUCLEOTIDE-BINDING PROTEIN"/>
    <property type="match status" value="1"/>
</dbReference>
<dbReference type="SUPFAM" id="SSF50475">
    <property type="entry name" value="FMN-binding split barrel"/>
    <property type="match status" value="1"/>
</dbReference>
<comment type="caution">
    <text evidence="1">The sequence shown here is derived from an EMBL/GenBank/DDBJ whole genome shotgun (WGS) entry which is preliminary data.</text>
</comment>
<dbReference type="AlphaFoldDB" id="A0A415E1J0"/>
<name>A0A415E1J0_9FIRM</name>
<dbReference type="InterPro" id="IPR012349">
    <property type="entry name" value="Split_barrel_FMN-bd"/>
</dbReference>
<dbReference type="STRING" id="1776384.GCA_900086585_01057"/>
<protein>
    <submittedName>
        <fullName evidence="1">Pyridoxamine 5'-phosphate oxidase family protein</fullName>
    </submittedName>
</protein>
<proteinExistence type="predicted"/>
<dbReference type="Gene3D" id="2.30.110.10">
    <property type="entry name" value="Electron Transport, Fmn-binding Protein, Chain A"/>
    <property type="match status" value="1"/>
</dbReference>
<sequence>MFRNMRRSKQVLSQEDSIAVLEKATSGVLAVSGDDDYPYAVPVSFVYADGKIFFHCAKSGHKLDAIARNSKVSFCVIDEDKIVPEEYTTYFRSVIAFGKARILEEEAEKRSAIEKLAAKYTPDDEAGRLAEIDKEFKALCMVEIAIEHLSGKEAIEFVKAKQKQS</sequence>
<gene>
    <name evidence="1" type="ORF">DW099_12430</name>
</gene>
<dbReference type="EMBL" id="QRMS01000003">
    <property type="protein sequence ID" value="RHJ87497.1"/>
    <property type="molecule type" value="Genomic_DNA"/>
</dbReference>
<dbReference type="Proteomes" id="UP000284841">
    <property type="component" value="Unassembled WGS sequence"/>
</dbReference>
<dbReference type="Pfam" id="PF12900">
    <property type="entry name" value="Pyridox_ox_2"/>
    <property type="match status" value="1"/>
</dbReference>